<feature type="compositionally biased region" description="Basic and acidic residues" evidence="1">
    <location>
        <begin position="644"/>
        <end position="665"/>
    </location>
</feature>
<comment type="caution">
    <text evidence="2">The sequence shown here is derived from an EMBL/GenBank/DDBJ whole genome shotgun (WGS) entry which is preliminary data.</text>
</comment>
<feature type="compositionally biased region" description="Basic and acidic residues" evidence="1">
    <location>
        <begin position="550"/>
        <end position="567"/>
    </location>
</feature>
<feature type="compositionally biased region" description="Low complexity" evidence="1">
    <location>
        <begin position="392"/>
        <end position="407"/>
    </location>
</feature>
<reference evidence="2 3" key="1">
    <citation type="journal article" date="2023" name="Res Sq">
        <title>Genomic and morphological characterization of Knufia obscura isolated from the Mars 2020 spacecraft assembly facility.</title>
        <authorList>
            <person name="Chander A.M."/>
            <person name="Teixeira M.M."/>
            <person name="Singh N.K."/>
            <person name="Williams M.P."/>
            <person name="Parker C.W."/>
            <person name="Leo P."/>
            <person name="Stajich J.E."/>
            <person name="Torok T."/>
            <person name="Tighe S."/>
            <person name="Mason C.E."/>
            <person name="Venkateswaran K."/>
        </authorList>
    </citation>
    <scope>NUCLEOTIDE SEQUENCE [LARGE SCALE GENOMIC DNA]</scope>
    <source>
        <strain evidence="2 3">CCFEE 5817</strain>
    </source>
</reference>
<protein>
    <recommendedName>
        <fullName evidence="4">RING-type domain-containing protein</fullName>
    </recommendedName>
</protein>
<feature type="compositionally biased region" description="Basic and acidic residues" evidence="1">
    <location>
        <begin position="507"/>
        <end position="533"/>
    </location>
</feature>
<organism evidence="2 3">
    <name type="scientific">Knufia obscura</name>
    <dbReference type="NCBI Taxonomy" id="1635080"/>
    <lineage>
        <taxon>Eukaryota</taxon>
        <taxon>Fungi</taxon>
        <taxon>Dikarya</taxon>
        <taxon>Ascomycota</taxon>
        <taxon>Pezizomycotina</taxon>
        <taxon>Eurotiomycetes</taxon>
        <taxon>Chaetothyriomycetidae</taxon>
        <taxon>Chaetothyriales</taxon>
        <taxon>Trichomeriaceae</taxon>
        <taxon>Knufia</taxon>
    </lineage>
</organism>
<evidence type="ECO:0000256" key="1">
    <source>
        <dbReference type="SAM" id="MobiDB-lite"/>
    </source>
</evidence>
<evidence type="ECO:0000313" key="3">
    <source>
        <dbReference type="Proteomes" id="UP001334248"/>
    </source>
</evidence>
<name>A0ABR0RYA1_9EURO</name>
<feature type="compositionally biased region" description="Polar residues" evidence="1">
    <location>
        <begin position="619"/>
        <end position="632"/>
    </location>
</feature>
<feature type="compositionally biased region" description="Acidic residues" evidence="1">
    <location>
        <begin position="796"/>
        <end position="808"/>
    </location>
</feature>
<gene>
    <name evidence="2" type="ORF">PMZ80_002777</name>
</gene>
<dbReference type="EMBL" id="JAVHJV010000002">
    <property type="protein sequence ID" value="KAK5945572.1"/>
    <property type="molecule type" value="Genomic_DNA"/>
</dbReference>
<feature type="region of interest" description="Disordered" evidence="1">
    <location>
        <begin position="386"/>
        <end position="991"/>
    </location>
</feature>
<dbReference type="GeneID" id="89996226"/>
<feature type="region of interest" description="Disordered" evidence="1">
    <location>
        <begin position="166"/>
        <end position="217"/>
    </location>
</feature>
<feature type="compositionally biased region" description="Basic and acidic residues" evidence="1">
    <location>
        <begin position="686"/>
        <end position="711"/>
    </location>
</feature>
<feature type="region of interest" description="Disordered" evidence="1">
    <location>
        <begin position="233"/>
        <end position="274"/>
    </location>
</feature>
<keyword evidence="3" id="KW-1185">Reference proteome</keyword>
<proteinExistence type="predicted"/>
<feature type="region of interest" description="Disordered" evidence="1">
    <location>
        <begin position="93"/>
        <end position="133"/>
    </location>
</feature>
<feature type="compositionally biased region" description="Basic and acidic residues" evidence="1">
    <location>
        <begin position="168"/>
        <end position="189"/>
    </location>
</feature>
<sequence>MAQQAPLGPGSALYELAMSADLSKVPEKLVCKNCSHFLLNAFKAVCCDGSLCENCNTTAAGSACPLCKHEPLLSNPSKALRGTARNYLKSALANAEKSTEPTPSVPPTESQEKIQNQAPETPAENGANGTSAMEEQVKENIETAQANEESAEPSTEVVQSIEVRLSLQKHDRSRANETQEPTETSRRDTLGSASGNEPDDEDIEINVGPDYDLSQVPDPKQFALEDEQQLPQEQQYHHEQPRKNSTKPQKQDQSSNNSFNYDNNNSMPPEAQMNQMQQAWQQANGPDAGTMPNMSTFMALYCDLVMFFSDPPPSVNANPAMFAQMQMNFNSFQQMMQMNPAMMNMMGPGMQNFMQNMGMPPMGFNGNQGWAGNMMPFGNQNFNPVMNNGASFNQGQYNQNNFANGNFRNDRQGSFTRGRGGRKGRGRGGYYQQQDQYQGYQNNNNNNYNMPYQNQYGQGPNYLQNQYDHQAQDAYPTNNDKEIDQHADDDDFAPGGQDEVQEALGESYKKKESEQPEEAKAQDEAAEEIKQESDQEPSTTIEQRPMVESPKQELKEEYIPEAYREDLDTAPSVPFSAPLGPSAKDVPFRARGHGRFPSRGRGSYQGSNGYPPRSPARPVSQQQNVPPSTNQMPGVVGAPTGPRAMREKDAPAPKAPSRAESDVGLKIRGTANKPREDLPRSATPRSMHDDYDDRDRDSSRRHSKYDRKESTRYNNQTDGYGAESERERRRRKSRREDDYDYDHEMQDAEYSHSRSDSQDRDTSRRNGHSKRDKDKPRDKYSSSTSKHKPSRRHEDEYYDDDATNDYGEDTTSRSRTSKKSTRHEEKDERRDRDYERAEKDKHRKRSRHDRDRDDGYEDADEEESRRRSRKHKKEHVSSSRKDRDRERDRERDRDETDIGMRITGRSHTSHRSDVATPTKPAADKDPHTLEREARNRERMLKEQQRRENAAKGSTTLSGGRKMAVKYEDELDGSLSSGRLKGDGYSKRSHRR</sequence>
<feature type="compositionally biased region" description="Basic and acidic residues" evidence="1">
    <location>
        <begin position="875"/>
        <end position="898"/>
    </location>
</feature>
<accession>A0ABR0RYA1</accession>
<feature type="compositionally biased region" description="Low complexity" evidence="1">
    <location>
        <begin position="254"/>
        <end position="274"/>
    </location>
</feature>
<feature type="compositionally biased region" description="Basic and acidic residues" evidence="1">
    <location>
        <begin position="921"/>
        <end position="949"/>
    </location>
</feature>
<evidence type="ECO:0000313" key="2">
    <source>
        <dbReference type="EMBL" id="KAK5945572.1"/>
    </source>
</evidence>
<feature type="compositionally biased region" description="Low complexity" evidence="1">
    <location>
        <begin position="430"/>
        <end position="459"/>
    </location>
</feature>
<feature type="compositionally biased region" description="Basic and acidic residues" evidence="1">
    <location>
        <begin position="734"/>
        <end position="780"/>
    </location>
</feature>
<evidence type="ECO:0008006" key="4">
    <source>
        <dbReference type="Google" id="ProtNLM"/>
    </source>
</evidence>
<dbReference type="Proteomes" id="UP001334248">
    <property type="component" value="Unassembled WGS sequence"/>
</dbReference>
<dbReference type="RefSeq" id="XP_064733662.1">
    <property type="nucleotide sequence ID" value="XM_064871209.1"/>
</dbReference>
<feature type="compositionally biased region" description="Basic and acidic residues" evidence="1">
    <location>
        <begin position="822"/>
        <end position="840"/>
    </location>
</feature>